<proteinExistence type="predicted"/>
<accession>F9RNA4</accession>
<dbReference type="RefSeq" id="WP_005595192.1">
    <property type="nucleotide sequence ID" value="NZ_AFWE01000111.1"/>
</dbReference>
<gene>
    <name evidence="1" type="ORF">VIS19158_03542</name>
</gene>
<organism evidence="1 2">
    <name type="scientific">Vibrio scophthalmi LMG 19158</name>
    <dbReference type="NCBI Taxonomy" id="870967"/>
    <lineage>
        <taxon>Bacteria</taxon>
        <taxon>Pseudomonadati</taxon>
        <taxon>Pseudomonadota</taxon>
        <taxon>Gammaproteobacteria</taxon>
        <taxon>Vibrionales</taxon>
        <taxon>Vibrionaceae</taxon>
        <taxon>Vibrio</taxon>
    </lineage>
</organism>
<dbReference type="EMBL" id="AFWE01000111">
    <property type="protein sequence ID" value="EGU37249.1"/>
    <property type="molecule type" value="Genomic_DNA"/>
</dbReference>
<dbReference type="eggNOG" id="COG3451">
    <property type="taxonomic scope" value="Bacteria"/>
</dbReference>
<name>F9RNA4_9VIBR</name>
<comment type="caution">
    <text evidence="1">The sequence shown here is derived from an EMBL/GenBank/DDBJ whole genome shotgun (WGS) entry which is preliminary data.</text>
</comment>
<protein>
    <submittedName>
        <fullName evidence="1">VirB4, Type IV secretion</fullName>
    </submittedName>
</protein>
<dbReference type="SUPFAM" id="SSF52540">
    <property type="entry name" value="P-loop containing nucleoside triphosphate hydrolases"/>
    <property type="match status" value="1"/>
</dbReference>
<dbReference type="Gene3D" id="3.40.50.300">
    <property type="entry name" value="P-loop containing nucleotide triphosphate hydrolases"/>
    <property type="match status" value="1"/>
</dbReference>
<evidence type="ECO:0000313" key="2">
    <source>
        <dbReference type="Proteomes" id="UP000004349"/>
    </source>
</evidence>
<dbReference type="Gene3D" id="1.10.8.730">
    <property type="match status" value="1"/>
</dbReference>
<evidence type="ECO:0000313" key="1">
    <source>
        <dbReference type="EMBL" id="EGU37249.1"/>
    </source>
</evidence>
<dbReference type="Proteomes" id="UP000004349">
    <property type="component" value="Unassembled WGS sequence"/>
</dbReference>
<dbReference type="InterPro" id="IPR027417">
    <property type="entry name" value="P-loop_NTPase"/>
</dbReference>
<reference evidence="1 2" key="1">
    <citation type="journal article" date="2012" name="Int. J. Syst. Evol. Microbiol.">
        <title>Vibrio caribbeanicus sp. nov., isolated from the marine sponge Scleritoderma cyanea.</title>
        <authorList>
            <person name="Hoffmann M."/>
            <person name="Monday S.R."/>
            <person name="Allard M.W."/>
            <person name="Strain E.A."/>
            <person name="Whittaker P."/>
            <person name="Naum M."/>
            <person name="McCarthy P.J."/>
            <person name="Lopez J.V."/>
            <person name="Fischer M."/>
            <person name="Brown E.W."/>
        </authorList>
    </citation>
    <scope>NUCLEOTIDE SEQUENCE [LARGE SCALE GENOMIC DNA]</scope>
    <source>
        <strain evidence="1 2">LMG 19158</strain>
    </source>
</reference>
<sequence>MTALNTQIPLYAPLNEKAALSFSGSVIGALSLSGVEPVSLSHDDKKRLTQLLRSVLQRLPFDCSLTQYYWHSKSQPIEFKPRKNRRANLISTRRAKFLNEQRDLYVSSLYWVVEIKNQESYQDTNSDFVVSLFQAIFDKKHRERLIQKISMSNALILEEKRLMEQLEQLDEALDNVALGLSFRSFDNDRLSADNLFQLQKSLVHLSPEFLRSAQKAPKQDWDCYFSDVNVEPVIVDGVHYLKIEGAEPVYARIASVIGCGVKSVPESAWVSDCSPVLEKGNYLFFTRFTPFDRKTKLSMVSDRENDIYRDQLKISDFVFGTADQATIQARIKSNPKLNDIMQQLDSITHDHDNYGEWVSYVVIFGASVPTVKERVKRLKSVLENADFYLLWETVGLLEAYKTLMIGYSGSAIRSAELNTTQAAALSLFFRSHEGIPYWDFGLDKEEAVYILESDDGVPFHYSPFVGDKCLVIGTGPTRSGKTFFKLCIATHFVKLGGMYCAMDIDEGSEPLARFFGDDSAVFCLKNTTDTQGFNPFEMSEGKGDDVFVRHMMQLIRLMLLENEAVELQTLNADEQKDIEKAIILTMEKTGHLRSFSSMLGQCQQSVKNKLSKFKRGGIYGNLFDNDTDAIGALDKPYSVYNTQGVKDSPTLARLINTEIFFRSVRLFENPKYRTRAKFLEVDECQYVLANEGAPEFLIAKARTWFKHGGGMGFWTQSPKHYSELKEWSTLRSAATTFIFMSDPEMSKADYQHAFPFLTDSECEIILNLKQKQQAFIRQMDKNIAKVVNLHVEDEQYVIATSRPHEAAIAKSIFESEPDVDKAIDLIVEAIKR</sequence>
<dbReference type="AlphaFoldDB" id="F9RNA4"/>